<reference evidence="3 4" key="1">
    <citation type="submission" date="2016-06" db="EMBL/GenBank/DDBJ databases">
        <authorList>
            <person name="Kjaerup R.B."/>
            <person name="Dalgaard T.S."/>
            <person name="Juul-Madsen H.R."/>
        </authorList>
    </citation>
    <scope>NUCLEOTIDE SEQUENCE [LARGE SCALE GENOMIC DNA]</scope>
    <source>
        <strain evidence="3 4">DSM 43363</strain>
    </source>
</reference>
<dbReference type="AlphaFoldDB" id="A0A1C6W587"/>
<dbReference type="RefSeq" id="WP_091632312.1">
    <property type="nucleotide sequence ID" value="NZ_FMIC01000002.1"/>
</dbReference>
<dbReference type="PANTHER" id="PTHR21015">
    <property type="entry name" value="UDP-N-ACETYLGLUCOSAMINE--N-ACETYLMURAMYL-(PENTAPEPTIDE) PYROPHOSPHORYL-UNDECAPRENOL N-ACETYLGLUCOSAMINE TRANSFERASE 1"/>
    <property type="match status" value="1"/>
</dbReference>
<protein>
    <submittedName>
        <fullName evidence="3">Glycosyltransferase, MGT family</fullName>
    </submittedName>
</protein>
<dbReference type="Pfam" id="PF06722">
    <property type="entry name" value="EryCIII-like_C"/>
    <property type="match status" value="1"/>
</dbReference>
<sequence length="155" mass="16049">MKGVDGVAGVRQGETSGEAWGADVHTETGGLNTRRRSRPAPAAPAVLRHADVFVSHGGMNSVMESLLAVVPTVVVPERPEQKVNAARVAELGLGRRLTAGELSASALRDAATALLGDSPERAAVRGFRDRHLRGDGAIVAADAAEAFLARRAVAV</sequence>
<accession>A0A1C6W587</accession>
<dbReference type="Proteomes" id="UP000199343">
    <property type="component" value="Unassembled WGS sequence"/>
</dbReference>
<evidence type="ECO:0000313" key="3">
    <source>
        <dbReference type="EMBL" id="SCL73534.1"/>
    </source>
</evidence>
<evidence type="ECO:0000256" key="1">
    <source>
        <dbReference type="SAM" id="MobiDB-lite"/>
    </source>
</evidence>
<organism evidence="3 4">
    <name type="scientific">Micromonospora peucetia</name>
    <dbReference type="NCBI Taxonomy" id="47871"/>
    <lineage>
        <taxon>Bacteria</taxon>
        <taxon>Bacillati</taxon>
        <taxon>Actinomycetota</taxon>
        <taxon>Actinomycetes</taxon>
        <taxon>Micromonosporales</taxon>
        <taxon>Micromonosporaceae</taxon>
        <taxon>Micromonospora</taxon>
    </lineage>
</organism>
<dbReference type="Gene3D" id="3.40.50.2000">
    <property type="entry name" value="Glycogen Phosphorylase B"/>
    <property type="match status" value="2"/>
</dbReference>
<dbReference type="GO" id="GO:0016757">
    <property type="term" value="F:glycosyltransferase activity"/>
    <property type="evidence" value="ECO:0007669"/>
    <property type="project" value="UniProtKB-ARBA"/>
</dbReference>
<gene>
    <name evidence="3" type="ORF">GA0070608_5828</name>
</gene>
<keyword evidence="3" id="KW-0808">Transferase</keyword>
<evidence type="ECO:0000313" key="4">
    <source>
        <dbReference type="Proteomes" id="UP000199343"/>
    </source>
</evidence>
<dbReference type="PANTHER" id="PTHR21015:SF22">
    <property type="entry name" value="GLYCOSYLTRANSFERASE"/>
    <property type="match status" value="1"/>
</dbReference>
<dbReference type="EMBL" id="FMIC01000002">
    <property type="protein sequence ID" value="SCL73534.1"/>
    <property type="molecule type" value="Genomic_DNA"/>
</dbReference>
<name>A0A1C6W587_9ACTN</name>
<dbReference type="SUPFAM" id="SSF53756">
    <property type="entry name" value="UDP-Glycosyltransferase/glycogen phosphorylase"/>
    <property type="match status" value="1"/>
</dbReference>
<evidence type="ECO:0000259" key="2">
    <source>
        <dbReference type="Pfam" id="PF06722"/>
    </source>
</evidence>
<dbReference type="InterPro" id="IPR010610">
    <property type="entry name" value="EryCIII-like_C"/>
</dbReference>
<dbReference type="OrthoDB" id="6620093at2"/>
<proteinExistence type="predicted"/>
<feature type="region of interest" description="Disordered" evidence="1">
    <location>
        <begin position="1"/>
        <end position="42"/>
    </location>
</feature>
<feature type="domain" description="Erythromycin biosynthesis protein CIII-like C-terminal" evidence="2">
    <location>
        <begin position="45"/>
        <end position="130"/>
    </location>
</feature>
<dbReference type="STRING" id="47871.GA0070608_5828"/>